<protein>
    <submittedName>
        <fullName evidence="1">Uncharacterized protein</fullName>
    </submittedName>
</protein>
<accession>A0AA40KXX3</accession>
<keyword evidence="2" id="KW-1185">Reference proteome</keyword>
<proteinExistence type="predicted"/>
<dbReference type="AlphaFoldDB" id="A0AA40KXX3"/>
<dbReference type="EMBL" id="JAHYIQ010000001">
    <property type="protein sequence ID" value="KAK1136592.1"/>
    <property type="molecule type" value="Genomic_DNA"/>
</dbReference>
<gene>
    <name evidence="1" type="ORF">K0M31_001138</name>
</gene>
<reference evidence="1" key="1">
    <citation type="submission" date="2021-10" db="EMBL/GenBank/DDBJ databases">
        <title>Melipona bicolor Genome sequencing and assembly.</title>
        <authorList>
            <person name="Araujo N.S."/>
            <person name="Arias M.C."/>
        </authorList>
    </citation>
    <scope>NUCLEOTIDE SEQUENCE</scope>
    <source>
        <strain evidence="1">USP_2M_L1-L4_2017</strain>
        <tissue evidence="1">Whole body</tissue>
    </source>
</reference>
<dbReference type="Proteomes" id="UP001177670">
    <property type="component" value="Unassembled WGS sequence"/>
</dbReference>
<name>A0AA40KXX3_9HYME</name>
<sequence length="129" mass="14974">MKNKNRIFWEIEFQFQTSQCKIFFELSKHPSITFSTFISIPISASTMIHTSLTNFIKETFTLTFKNCIRRRKWREVDRGNRVSLPFLFLTDDGVGHPFMGATRDRKTPVEARLRGTTNKLALCAILQGP</sequence>
<organism evidence="1 2">
    <name type="scientific">Melipona bicolor</name>
    <dbReference type="NCBI Taxonomy" id="60889"/>
    <lineage>
        <taxon>Eukaryota</taxon>
        <taxon>Metazoa</taxon>
        <taxon>Ecdysozoa</taxon>
        <taxon>Arthropoda</taxon>
        <taxon>Hexapoda</taxon>
        <taxon>Insecta</taxon>
        <taxon>Pterygota</taxon>
        <taxon>Neoptera</taxon>
        <taxon>Endopterygota</taxon>
        <taxon>Hymenoptera</taxon>
        <taxon>Apocrita</taxon>
        <taxon>Aculeata</taxon>
        <taxon>Apoidea</taxon>
        <taxon>Anthophila</taxon>
        <taxon>Apidae</taxon>
        <taxon>Melipona</taxon>
    </lineage>
</organism>
<comment type="caution">
    <text evidence="1">The sequence shown here is derived from an EMBL/GenBank/DDBJ whole genome shotgun (WGS) entry which is preliminary data.</text>
</comment>
<evidence type="ECO:0000313" key="1">
    <source>
        <dbReference type="EMBL" id="KAK1136592.1"/>
    </source>
</evidence>
<evidence type="ECO:0000313" key="2">
    <source>
        <dbReference type="Proteomes" id="UP001177670"/>
    </source>
</evidence>